<dbReference type="EMBL" id="REGN01000696">
    <property type="protein sequence ID" value="RNA39945.1"/>
    <property type="molecule type" value="Genomic_DNA"/>
</dbReference>
<name>A0A3M7SW85_BRAPC</name>
<proteinExistence type="predicted"/>
<dbReference type="AlphaFoldDB" id="A0A3M7SW85"/>
<organism evidence="1 2">
    <name type="scientific">Brachionus plicatilis</name>
    <name type="common">Marine rotifer</name>
    <name type="synonym">Brachionus muelleri</name>
    <dbReference type="NCBI Taxonomy" id="10195"/>
    <lineage>
        <taxon>Eukaryota</taxon>
        <taxon>Metazoa</taxon>
        <taxon>Spiralia</taxon>
        <taxon>Gnathifera</taxon>
        <taxon>Rotifera</taxon>
        <taxon>Eurotatoria</taxon>
        <taxon>Monogononta</taxon>
        <taxon>Pseudotrocha</taxon>
        <taxon>Ploima</taxon>
        <taxon>Brachionidae</taxon>
        <taxon>Brachionus</taxon>
    </lineage>
</organism>
<comment type="caution">
    <text evidence="1">The sequence shown here is derived from an EMBL/GenBank/DDBJ whole genome shotgun (WGS) entry which is preliminary data.</text>
</comment>
<dbReference type="Proteomes" id="UP000276133">
    <property type="component" value="Unassembled WGS sequence"/>
</dbReference>
<evidence type="ECO:0000313" key="1">
    <source>
        <dbReference type="EMBL" id="RNA39945.1"/>
    </source>
</evidence>
<accession>A0A3M7SW85</accession>
<keyword evidence="2" id="KW-1185">Reference proteome</keyword>
<gene>
    <name evidence="1" type="ORF">BpHYR1_030971</name>
</gene>
<protein>
    <submittedName>
        <fullName evidence="1">Uncharacterized protein</fullName>
    </submittedName>
</protein>
<sequence>MYLSSSTSKLKGIPLSTIDELWTNEKRGHLRMPDQIAKTKQLFAIDRRYRKGVRSVDLEKARFRSVLYLKVKNVYQMLPLFYSMRTFFLD</sequence>
<evidence type="ECO:0000313" key="2">
    <source>
        <dbReference type="Proteomes" id="UP000276133"/>
    </source>
</evidence>
<reference evidence="1 2" key="1">
    <citation type="journal article" date="2018" name="Sci. Rep.">
        <title>Genomic signatures of local adaptation to the degree of environmental predictability in rotifers.</title>
        <authorList>
            <person name="Franch-Gras L."/>
            <person name="Hahn C."/>
            <person name="Garcia-Roger E.M."/>
            <person name="Carmona M.J."/>
            <person name="Serra M."/>
            <person name="Gomez A."/>
        </authorList>
    </citation>
    <scope>NUCLEOTIDE SEQUENCE [LARGE SCALE GENOMIC DNA]</scope>
    <source>
        <strain evidence="1">HYR1</strain>
    </source>
</reference>